<proteinExistence type="predicted"/>
<evidence type="ECO:0000313" key="2">
    <source>
        <dbReference type="EMBL" id="GAA1799217.1"/>
    </source>
</evidence>
<protein>
    <recommendedName>
        <fullName evidence="4">Potassium-transporting ATPase</fullName>
    </recommendedName>
</protein>
<gene>
    <name evidence="2" type="ORF">GCM10009768_30320</name>
</gene>
<feature type="transmembrane region" description="Helical" evidence="1">
    <location>
        <begin position="17"/>
        <end position="38"/>
    </location>
</feature>
<evidence type="ECO:0000256" key="1">
    <source>
        <dbReference type="SAM" id="Phobius"/>
    </source>
</evidence>
<evidence type="ECO:0000313" key="3">
    <source>
        <dbReference type="Proteomes" id="UP001500851"/>
    </source>
</evidence>
<dbReference type="EMBL" id="BAAAOB010000005">
    <property type="protein sequence ID" value="GAA1799217.1"/>
    <property type="molecule type" value="Genomic_DNA"/>
</dbReference>
<keyword evidence="1" id="KW-0812">Transmembrane</keyword>
<evidence type="ECO:0008006" key="4">
    <source>
        <dbReference type="Google" id="ProtNLM"/>
    </source>
</evidence>
<accession>A0ABN2LTR3</accession>
<sequence>MRGPRPGAAILTNWESLVLDVVTVLGAIAIFALVGLIGKAVEKL</sequence>
<keyword evidence="1" id="KW-0472">Membrane</keyword>
<keyword evidence="3" id="KW-1185">Reference proteome</keyword>
<keyword evidence="1" id="KW-1133">Transmembrane helix</keyword>
<comment type="caution">
    <text evidence="2">The sequence shown here is derived from an EMBL/GenBank/DDBJ whole genome shotgun (WGS) entry which is preliminary data.</text>
</comment>
<dbReference type="Proteomes" id="UP001500851">
    <property type="component" value="Unassembled WGS sequence"/>
</dbReference>
<name>A0ABN2LTR3_9MICO</name>
<reference evidence="2 3" key="1">
    <citation type="journal article" date="2019" name="Int. J. Syst. Evol. Microbiol.">
        <title>The Global Catalogue of Microorganisms (GCM) 10K type strain sequencing project: providing services to taxonomists for standard genome sequencing and annotation.</title>
        <authorList>
            <consortium name="The Broad Institute Genomics Platform"/>
            <consortium name="The Broad Institute Genome Sequencing Center for Infectious Disease"/>
            <person name="Wu L."/>
            <person name="Ma J."/>
        </authorList>
    </citation>
    <scope>NUCLEOTIDE SEQUENCE [LARGE SCALE GENOMIC DNA]</scope>
    <source>
        <strain evidence="2 3">JCM 14736</strain>
    </source>
</reference>
<dbReference type="RefSeq" id="WP_255350871.1">
    <property type="nucleotide sequence ID" value="NZ_BAAAOB010000005.1"/>
</dbReference>
<organism evidence="2 3">
    <name type="scientific">Leucobacter iarius</name>
    <dbReference type="NCBI Taxonomy" id="333963"/>
    <lineage>
        <taxon>Bacteria</taxon>
        <taxon>Bacillati</taxon>
        <taxon>Actinomycetota</taxon>
        <taxon>Actinomycetes</taxon>
        <taxon>Micrococcales</taxon>
        <taxon>Microbacteriaceae</taxon>
        <taxon>Leucobacter</taxon>
    </lineage>
</organism>